<dbReference type="PROSITE" id="PS50873">
    <property type="entry name" value="PEROXIDASE_4"/>
    <property type="match status" value="1"/>
</dbReference>
<dbReference type="Proteomes" id="UP001370490">
    <property type="component" value="Unassembled WGS sequence"/>
</dbReference>
<organism evidence="2 3">
    <name type="scientific">Dillenia turbinata</name>
    <dbReference type="NCBI Taxonomy" id="194707"/>
    <lineage>
        <taxon>Eukaryota</taxon>
        <taxon>Viridiplantae</taxon>
        <taxon>Streptophyta</taxon>
        <taxon>Embryophyta</taxon>
        <taxon>Tracheophyta</taxon>
        <taxon>Spermatophyta</taxon>
        <taxon>Magnoliopsida</taxon>
        <taxon>eudicotyledons</taxon>
        <taxon>Gunneridae</taxon>
        <taxon>Pentapetalae</taxon>
        <taxon>Dilleniales</taxon>
        <taxon>Dilleniaceae</taxon>
        <taxon>Dillenia</taxon>
    </lineage>
</organism>
<dbReference type="InterPro" id="IPR002016">
    <property type="entry name" value="Haem_peroxidase"/>
</dbReference>
<sequence>LGGPSWNVKLGRRDSKTASFSKANSGVIPPLTSTLNNGHGRFIRDAYIGHVQLGKHDAPPSELAYIMNPTLMLHLPSEGKEAAPALLALETTFQPLWIFRLPLPSTITTARTSWPRRLSPTRINTAL</sequence>
<dbReference type="Gene3D" id="1.10.520.10">
    <property type="match status" value="1"/>
</dbReference>
<proteinExistence type="predicted"/>
<dbReference type="AlphaFoldDB" id="A0AAN8Z6X5"/>
<evidence type="ECO:0000313" key="2">
    <source>
        <dbReference type="EMBL" id="KAK6927181.1"/>
    </source>
</evidence>
<dbReference type="GO" id="GO:0020037">
    <property type="term" value="F:heme binding"/>
    <property type="evidence" value="ECO:0007669"/>
    <property type="project" value="InterPro"/>
</dbReference>
<dbReference type="GO" id="GO:0006979">
    <property type="term" value="P:response to oxidative stress"/>
    <property type="evidence" value="ECO:0007669"/>
    <property type="project" value="InterPro"/>
</dbReference>
<feature type="domain" description="Plant heme peroxidase family profile" evidence="1">
    <location>
        <begin position="1"/>
        <end position="42"/>
    </location>
</feature>
<dbReference type="InterPro" id="IPR010255">
    <property type="entry name" value="Haem_peroxidase_sf"/>
</dbReference>
<feature type="non-terminal residue" evidence="2">
    <location>
        <position position="1"/>
    </location>
</feature>
<keyword evidence="3" id="KW-1185">Reference proteome</keyword>
<evidence type="ECO:0000259" key="1">
    <source>
        <dbReference type="PROSITE" id="PS50873"/>
    </source>
</evidence>
<name>A0AAN8Z6X5_9MAGN</name>
<accession>A0AAN8Z6X5</accession>
<evidence type="ECO:0000313" key="3">
    <source>
        <dbReference type="Proteomes" id="UP001370490"/>
    </source>
</evidence>
<reference evidence="2 3" key="1">
    <citation type="submission" date="2023-12" db="EMBL/GenBank/DDBJ databases">
        <title>A high-quality genome assembly for Dillenia turbinata (Dilleniales).</title>
        <authorList>
            <person name="Chanderbali A."/>
        </authorList>
    </citation>
    <scope>NUCLEOTIDE SEQUENCE [LARGE SCALE GENOMIC DNA]</scope>
    <source>
        <strain evidence="2">LSX21</strain>
        <tissue evidence="2">Leaf</tissue>
    </source>
</reference>
<protein>
    <recommendedName>
        <fullName evidence="1">Plant heme peroxidase family profile domain-containing protein</fullName>
    </recommendedName>
</protein>
<dbReference type="GO" id="GO:0004601">
    <property type="term" value="F:peroxidase activity"/>
    <property type="evidence" value="ECO:0007669"/>
    <property type="project" value="InterPro"/>
</dbReference>
<dbReference type="EMBL" id="JBAMMX010000015">
    <property type="protein sequence ID" value="KAK6927181.1"/>
    <property type="molecule type" value="Genomic_DNA"/>
</dbReference>
<gene>
    <name evidence="2" type="ORF">RJ641_008900</name>
</gene>
<comment type="caution">
    <text evidence="2">The sequence shown here is derived from an EMBL/GenBank/DDBJ whole genome shotgun (WGS) entry which is preliminary data.</text>
</comment>
<dbReference type="SUPFAM" id="SSF48113">
    <property type="entry name" value="Heme-dependent peroxidases"/>
    <property type="match status" value="1"/>
</dbReference>